<dbReference type="EMBL" id="JAVHNS010000002">
    <property type="protein sequence ID" value="KAK6361584.1"/>
    <property type="molecule type" value="Genomic_DNA"/>
</dbReference>
<evidence type="ECO:0000256" key="1">
    <source>
        <dbReference type="SAM" id="MobiDB-lite"/>
    </source>
</evidence>
<feature type="region of interest" description="Disordered" evidence="1">
    <location>
        <begin position="390"/>
        <end position="434"/>
    </location>
</feature>
<dbReference type="InterPro" id="IPR036047">
    <property type="entry name" value="F-box-like_dom_sf"/>
</dbReference>
<evidence type="ECO:0000313" key="4">
    <source>
        <dbReference type="EMBL" id="KAK6361584.1"/>
    </source>
</evidence>
<protein>
    <recommendedName>
        <fullName evidence="3">F-box domain-containing protein</fullName>
    </recommendedName>
</protein>
<dbReference type="InterPro" id="IPR001810">
    <property type="entry name" value="F-box_dom"/>
</dbReference>
<keyword evidence="2" id="KW-0732">Signal</keyword>
<evidence type="ECO:0000256" key="2">
    <source>
        <dbReference type="SAM" id="SignalP"/>
    </source>
</evidence>
<dbReference type="Pfam" id="PF12937">
    <property type="entry name" value="F-box-like"/>
    <property type="match status" value="1"/>
</dbReference>
<feature type="signal peptide" evidence="2">
    <location>
        <begin position="1"/>
        <end position="17"/>
    </location>
</feature>
<dbReference type="SUPFAM" id="SSF81383">
    <property type="entry name" value="F-box domain"/>
    <property type="match status" value="1"/>
</dbReference>
<dbReference type="Gene3D" id="1.20.1280.50">
    <property type="match status" value="1"/>
</dbReference>
<keyword evidence="5" id="KW-1185">Reference proteome</keyword>
<dbReference type="Proteomes" id="UP001373714">
    <property type="component" value="Unassembled WGS sequence"/>
</dbReference>
<comment type="caution">
    <text evidence="4">The sequence shown here is derived from an EMBL/GenBank/DDBJ whole genome shotgun (WGS) entry which is preliminary data.</text>
</comment>
<gene>
    <name evidence="4" type="ORF">TWF730_005305</name>
</gene>
<feature type="chain" id="PRO_5043934086" description="F-box domain-containing protein" evidence="2">
    <location>
        <begin position="18"/>
        <end position="434"/>
    </location>
</feature>
<accession>A0AAV9VKD7</accession>
<organism evidence="4 5">
    <name type="scientific">Orbilia blumenaviensis</name>
    <dbReference type="NCBI Taxonomy" id="1796055"/>
    <lineage>
        <taxon>Eukaryota</taxon>
        <taxon>Fungi</taxon>
        <taxon>Dikarya</taxon>
        <taxon>Ascomycota</taxon>
        <taxon>Pezizomycotina</taxon>
        <taxon>Orbiliomycetes</taxon>
        <taxon>Orbiliales</taxon>
        <taxon>Orbiliaceae</taxon>
        <taxon>Orbilia</taxon>
    </lineage>
</organism>
<proteinExistence type="predicted"/>
<name>A0AAV9VKD7_9PEZI</name>
<sequence length="434" mass="49341">MATILSLPVELLIQIFSDCCISSSDLVNCRQSCKHFNEVADHCSINYTFRVDAVSRTTWKLIKQILKYPEIGKRFKTIRVTWHRRIPRKVRTWALQWKWSEDDRKRLLDILGDDGASYNISEAVWAGLNSESLLPVLLLHTPNLQSFDMGDAKLDVMGPYVSPGEAERVYNYCTVDNPAERIPMGSQNPTYPGPWAFSFPEEMHRLMSHYSFLYLHMRLSSTWLPGLSNITHFSHGCYRTGGYFDRWPASHLTLMMLLPRLQVAQFYGATILPPDGEPPLKLTLDPKVSGQKSTVKHLELLNCCLQKADYKAIAEITGSLRSFKCILEDEDDPWEDYAYETDVHDFFRLHNPNTLKNENISITRATGDDSDPKDLEKDLDYGEDDVFWYRSDDTKPCYPSEGSDGSDECDEAVGSVASSRIGDGNDSDLFASDG</sequence>
<evidence type="ECO:0000313" key="5">
    <source>
        <dbReference type="Proteomes" id="UP001373714"/>
    </source>
</evidence>
<feature type="domain" description="F-box" evidence="3">
    <location>
        <begin position="4"/>
        <end position="43"/>
    </location>
</feature>
<evidence type="ECO:0000259" key="3">
    <source>
        <dbReference type="Pfam" id="PF12937"/>
    </source>
</evidence>
<dbReference type="AlphaFoldDB" id="A0AAV9VKD7"/>
<dbReference type="CDD" id="cd09917">
    <property type="entry name" value="F-box_SF"/>
    <property type="match status" value="1"/>
</dbReference>
<reference evidence="4 5" key="1">
    <citation type="submission" date="2019-10" db="EMBL/GenBank/DDBJ databases">
        <authorList>
            <person name="Palmer J.M."/>
        </authorList>
    </citation>
    <scope>NUCLEOTIDE SEQUENCE [LARGE SCALE GENOMIC DNA]</scope>
    <source>
        <strain evidence="4 5">TWF730</strain>
    </source>
</reference>